<evidence type="ECO:0000259" key="2">
    <source>
        <dbReference type="Pfam" id="PF04024"/>
    </source>
</evidence>
<accession>A0A5C6TSK5</accession>
<dbReference type="Pfam" id="PF04024">
    <property type="entry name" value="PspC"/>
    <property type="match status" value="1"/>
</dbReference>
<protein>
    <submittedName>
        <fullName evidence="3">PspC domain-containing protein</fullName>
    </submittedName>
</protein>
<feature type="domain" description="Phage shock protein PspC N-terminal" evidence="2">
    <location>
        <begin position="9"/>
        <end position="57"/>
    </location>
</feature>
<evidence type="ECO:0000313" key="4">
    <source>
        <dbReference type="Proteomes" id="UP000321249"/>
    </source>
</evidence>
<keyword evidence="4" id="KW-1185">Reference proteome</keyword>
<keyword evidence="1" id="KW-1133">Transmembrane helix</keyword>
<dbReference type="EMBL" id="VOQQ01000001">
    <property type="protein sequence ID" value="TXC63150.1"/>
    <property type="molecule type" value="Genomic_DNA"/>
</dbReference>
<dbReference type="OrthoDB" id="7359894at2"/>
<keyword evidence="1" id="KW-0812">Transmembrane</keyword>
<feature type="transmembrane region" description="Helical" evidence="1">
    <location>
        <begin position="37"/>
        <end position="57"/>
    </location>
</feature>
<evidence type="ECO:0000313" key="3">
    <source>
        <dbReference type="EMBL" id="TXC63150.1"/>
    </source>
</evidence>
<gene>
    <name evidence="3" type="ORF">FRZ32_05445</name>
</gene>
<sequence length="59" mass="6133">MTTRYAPDKANGKLLGVCAGIARTVDCDPIFIRFAALGALLALGPIAVALYILAAWLGD</sequence>
<comment type="caution">
    <text evidence="3">The sequence shown here is derived from an EMBL/GenBank/DDBJ whole genome shotgun (WGS) entry which is preliminary data.</text>
</comment>
<reference evidence="3 4" key="1">
    <citation type="journal article" date="2015" name="J. Microbiol.">
        <title>Sphingosinicella ginsenosidimutans sp. nov., with ginsenoside converting activity.</title>
        <authorList>
            <person name="Kim J.K."/>
            <person name="Kang M.S."/>
            <person name="Park S.C."/>
            <person name="Kim K.M."/>
            <person name="Choi K."/>
            <person name="Yoon M.H."/>
            <person name="Im W.T."/>
        </authorList>
    </citation>
    <scope>NUCLEOTIDE SEQUENCE [LARGE SCALE GENOMIC DNA]</scope>
    <source>
        <strain evidence="3 4">BS-11</strain>
    </source>
</reference>
<evidence type="ECO:0000256" key="1">
    <source>
        <dbReference type="SAM" id="Phobius"/>
    </source>
</evidence>
<dbReference type="RefSeq" id="WP_147042562.1">
    <property type="nucleotide sequence ID" value="NZ_BAABIR010000005.1"/>
</dbReference>
<dbReference type="InterPro" id="IPR007168">
    <property type="entry name" value="Phageshock_PspC_N"/>
</dbReference>
<keyword evidence="1" id="KW-0472">Membrane</keyword>
<proteinExistence type="predicted"/>
<name>A0A5C6TSK5_9SPHN</name>
<dbReference type="AlphaFoldDB" id="A0A5C6TSK5"/>
<dbReference type="Proteomes" id="UP000321249">
    <property type="component" value="Unassembled WGS sequence"/>
</dbReference>
<organism evidence="3 4">
    <name type="scientific">Allosphingosinicella ginsenosidimutans</name>
    <dbReference type="NCBI Taxonomy" id="1176539"/>
    <lineage>
        <taxon>Bacteria</taxon>
        <taxon>Pseudomonadati</taxon>
        <taxon>Pseudomonadota</taxon>
        <taxon>Alphaproteobacteria</taxon>
        <taxon>Sphingomonadales</taxon>
        <taxon>Sphingomonadaceae</taxon>
        <taxon>Allosphingosinicella</taxon>
    </lineage>
</organism>